<feature type="region of interest" description="Disordered" evidence="1">
    <location>
        <begin position="1"/>
        <end position="29"/>
    </location>
</feature>
<reference evidence="2 3" key="1">
    <citation type="submission" date="2017-06" db="EMBL/GenBank/DDBJ databases">
        <title>Streptomyces albireticuli Genome sequencing and assembly.</title>
        <authorList>
            <person name="Wang Y."/>
            <person name="Du B."/>
            <person name="Ding Y."/>
            <person name="Liu H."/>
            <person name="Hou Q."/>
            <person name="Liu K."/>
            <person name="Yao L."/>
            <person name="Wang C."/>
        </authorList>
    </citation>
    <scope>NUCLEOTIDE SEQUENCE [LARGE SCALE GENOMIC DNA]</scope>
    <source>
        <strain evidence="2 3">MDJK11</strain>
    </source>
</reference>
<evidence type="ECO:0000256" key="1">
    <source>
        <dbReference type="SAM" id="MobiDB-lite"/>
    </source>
</evidence>
<dbReference type="Proteomes" id="UP000195755">
    <property type="component" value="Chromosome"/>
</dbReference>
<evidence type="ECO:0000313" key="2">
    <source>
        <dbReference type="EMBL" id="ARZ72618.1"/>
    </source>
</evidence>
<name>A0A1Z2LEH2_9ACTN</name>
<sequence length="105" mass="11560">MANPKNRGGRVRLTKDPGPASARSGKKEKEVHVARAELALALPDYLALREVPLRPDPLEALAAAVADVREDLMERVDVVLDLVPVSARAVNRKRQRLLAQARLRP</sequence>
<evidence type="ECO:0000313" key="3">
    <source>
        <dbReference type="Proteomes" id="UP000195755"/>
    </source>
</evidence>
<gene>
    <name evidence="2" type="ORF">SMD11_7042</name>
</gene>
<dbReference type="EMBL" id="CP021744">
    <property type="protein sequence ID" value="ARZ72618.1"/>
    <property type="molecule type" value="Genomic_DNA"/>
</dbReference>
<dbReference type="RefSeq" id="WP_199844022.1">
    <property type="nucleotide sequence ID" value="NZ_CP021744.1"/>
</dbReference>
<dbReference type="KEGG" id="salj:SMD11_7042"/>
<accession>A0A1Z2LEH2</accession>
<organism evidence="2 3">
    <name type="scientific">Streptomyces albireticuli</name>
    <dbReference type="NCBI Taxonomy" id="1940"/>
    <lineage>
        <taxon>Bacteria</taxon>
        <taxon>Bacillati</taxon>
        <taxon>Actinomycetota</taxon>
        <taxon>Actinomycetes</taxon>
        <taxon>Kitasatosporales</taxon>
        <taxon>Streptomycetaceae</taxon>
        <taxon>Streptomyces</taxon>
    </lineage>
</organism>
<protein>
    <submittedName>
        <fullName evidence="2">ATP/GTP-binding protein</fullName>
    </submittedName>
</protein>
<proteinExistence type="predicted"/>
<dbReference type="AlphaFoldDB" id="A0A1Z2LEH2"/>